<dbReference type="AlphaFoldDB" id="A0A226DSB5"/>
<organism evidence="3 4">
    <name type="scientific">Folsomia candida</name>
    <name type="common">Springtail</name>
    <dbReference type="NCBI Taxonomy" id="158441"/>
    <lineage>
        <taxon>Eukaryota</taxon>
        <taxon>Metazoa</taxon>
        <taxon>Ecdysozoa</taxon>
        <taxon>Arthropoda</taxon>
        <taxon>Hexapoda</taxon>
        <taxon>Collembola</taxon>
        <taxon>Entomobryomorpha</taxon>
        <taxon>Isotomoidea</taxon>
        <taxon>Isotomidae</taxon>
        <taxon>Proisotominae</taxon>
        <taxon>Folsomia</taxon>
    </lineage>
</organism>
<sequence>MHSTNLPEEKNLLDLPPHLLHKILYLLPYQTLQTLRSVGLPFKTFFDRSILPRSKIRLPYAELQKAGNFQLAVKLLKRRTGPRHKFTILIPHPKSGPLVLILTANILQALYKNVKNTPPTTTPAPQKVLYEPDLSFEAKSGDFDHFKIHVASLHLDLNFPPDKTCHMIGYKMWSTICSSDPRMYRITVNRVDLETRSVPRDKSSPELKDALISCRINMTCPQVTAGLAVIQEGEVDEAQTRRATIAPQQQETRMKIITDKICKFAILIVGGLFAFVVIFFALKIVIRDILVFVNKTE</sequence>
<protein>
    <recommendedName>
        <fullName evidence="2">F-box domain-containing protein</fullName>
    </recommendedName>
</protein>
<feature type="domain" description="F-box" evidence="2">
    <location>
        <begin position="9"/>
        <end position="55"/>
    </location>
</feature>
<evidence type="ECO:0000259" key="2">
    <source>
        <dbReference type="PROSITE" id="PS50181"/>
    </source>
</evidence>
<dbReference type="InterPro" id="IPR001810">
    <property type="entry name" value="F-box_dom"/>
</dbReference>
<keyword evidence="1" id="KW-0812">Transmembrane</keyword>
<accession>A0A226DSB5</accession>
<gene>
    <name evidence="3" type="ORF">Fcan01_17272</name>
</gene>
<name>A0A226DSB5_FOLCA</name>
<reference evidence="3 4" key="1">
    <citation type="submission" date="2015-12" db="EMBL/GenBank/DDBJ databases">
        <title>The genome of Folsomia candida.</title>
        <authorList>
            <person name="Faddeeva A."/>
            <person name="Derks M.F."/>
            <person name="Anvar Y."/>
            <person name="Smit S."/>
            <person name="Van Straalen N."/>
            <person name="Roelofs D."/>
        </authorList>
    </citation>
    <scope>NUCLEOTIDE SEQUENCE [LARGE SCALE GENOMIC DNA]</scope>
    <source>
        <strain evidence="3 4">VU population</strain>
        <tissue evidence="3">Whole body</tissue>
    </source>
</reference>
<comment type="caution">
    <text evidence="3">The sequence shown here is derived from an EMBL/GenBank/DDBJ whole genome shotgun (WGS) entry which is preliminary data.</text>
</comment>
<keyword evidence="1" id="KW-1133">Transmembrane helix</keyword>
<dbReference type="EMBL" id="LNIX01000012">
    <property type="protein sequence ID" value="OXA48103.1"/>
    <property type="molecule type" value="Genomic_DNA"/>
</dbReference>
<evidence type="ECO:0000313" key="3">
    <source>
        <dbReference type="EMBL" id="OXA48103.1"/>
    </source>
</evidence>
<dbReference type="Proteomes" id="UP000198287">
    <property type="component" value="Unassembled WGS sequence"/>
</dbReference>
<keyword evidence="1" id="KW-0472">Membrane</keyword>
<evidence type="ECO:0000313" key="4">
    <source>
        <dbReference type="Proteomes" id="UP000198287"/>
    </source>
</evidence>
<feature type="transmembrane region" description="Helical" evidence="1">
    <location>
        <begin position="264"/>
        <end position="286"/>
    </location>
</feature>
<dbReference type="PROSITE" id="PS50181">
    <property type="entry name" value="FBOX"/>
    <property type="match status" value="1"/>
</dbReference>
<evidence type="ECO:0000256" key="1">
    <source>
        <dbReference type="SAM" id="Phobius"/>
    </source>
</evidence>
<proteinExistence type="predicted"/>
<keyword evidence="4" id="KW-1185">Reference proteome</keyword>